<dbReference type="GeneID" id="30168740"/>
<dbReference type="AlphaFoldDB" id="A0A1B9ICG0"/>
<dbReference type="RefSeq" id="XP_019014289.1">
    <property type="nucleotide sequence ID" value="XM_019152151.1"/>
</dbReference>
<evidence type="ECO:0000256" key="3">
    <source>
        <dbReference type="ARBA" id="ARBA00022912"/>
    </source>
</evidence>
<evidence type="ECO:0000313" key="7">
    <source>
        <dbReference type="EMBL" id="WWC67048.1"/>
    </source>
</evidence>
<dbReference type="STRING" id="1296096.A0A1B9ICG0"/>
<dbReference type="GO" id="GO:0004741">
    <property type="term" value="F:[pyruvate dehydrogenase (acetyl-transferring)]-phosphatase activity"/>
    <property type="evidence" value="ECO:0007669"/>
    <property type="project" value="TreeGrafter"/>
</dbReference>
<dbReference type="Proteomes" id="UP000094020">
    <property type="component" value="Chromosome 1"/>
</dbReference>
<evidence type="ECO:0000256" key="1">
    <source>
        <dbReference type="ARBA" id="ARBA00022723"/>
    </source>
</evidence>
<dbReference type="OrthoDB" id="420076at2759"/>
<dbReference type="SUPFAM" id="SSF81606">
    <property type="entry name" value="PP2C-like"/>
    <property type="match status" value="1"/>
</dbReference>
<name>A0A1B9ICG0_9TREE</name>
<reference evidence="6" key="3">
    <citation type="submission" date="2016-07" db="EMBL/GenBank/DDBJ databases">
        <title>Evolution of pathogenesis and genome organization in the Tremellales.</title>
        <authorList>
            <person name="Cuomo C."/>
            <person name="Litvintseva A."/>
            <person name="Heitman J."/>
            <person name="Chen Y."/>
            <person name="Sun S."/>
            <person name="Springer D."/>
            <person name="Dromer F."/>
            <person name="Young S."/>
            <person name="Zeng Q."/>
            <person name="Chapman S."/>
            <person name="Gujja S."/>
            <person name="Saif S."/>
            <person name="Birren B."/>
        </authorList>
    </citation>
    <scope>NUCLEOTIDE SEQUENCE</scope>
    <source>
        <strain evidence="6">CBS 10737</strain>
    </source>
</reference>
<keyword evidence="8" id="KW-1185">Reference proteome</keyword>
<dbReference type="Pfam" id="PF00481">
    <property type="entry name" value="PP2C"/>
    <property type="match status" value="1"/>
</dbReference>
<accession>A0A1B9ICG0</accession>
<keyword evidence="3 4" id="KW-0904">Protein phosphatase</keyword>
<dbReference type="PANTHER" id="PTHR13832">
    <property type="entry name" value="PROTEIN PHOSPHATASE 2C"/>
    <property type="match status" value="1"/>
</dbReference>
<dbReference type="SMART" id="SM00332">
    <property type="entry name" value="PP2Cc"/>
    <property type="match status" value="1"/>
</dbReference>
<reference evidence="6" key="1">
    <citation type="submission" date="2013-07" db="EMBL/GenBank/DDBJ databases">
        <title>The Genome Sequence of Cryptococcus pinus CBS10737.</title>
        <authorList>
            <consortium name="The Broad Institute Genome Sequencing Platform"/>
            <person name="Cuomo C."/>
            <person name="Litvintseva A."/>
            <person name="Chen Y."/>
            <person name="Heitman J."/>
            <person name="Sun S."/>
            <person name="Springer D."/>
            <person name="Dromer F."/>
            <person name="Young S.K."/>
            <person name="Zeng Q."/>
            <person name="Gargeya S."/>
            <person name="Fitzgerald M."/>
            <person name="Abouelleil A."/>
            <person name="Alvarado L."/>
            <person name="Berlin A.M."/>
            <person name="Chapman S.B."/>
            <person name="Dewar J."/>
            <person name="Goldberg J."/>
            <person name="Griggs A."/>
            <person name="Gujja S."/>
            <person name="Hansen M."/>
            <person name="Howarth C."/>
            <person name="Imamovic A."/>
            <person name="Larimer J."/>
            <person name="McCowan C."/>
            <person name="Murphy C."/>
            <person name="Pearson M."/>
            <person name="Priest M."/>
            <person name="Roberts A."/>
            <person name="Saif S."/>
            <person name="Shea T."/>
            <person name="Sykes S."/>
            <person name="Wortman J."/>
            <person name="Nusbaum C."/>
            <person name="Birren B."/>
        </authorList>
    </citation>
    <scope>NUCLEOTIDE SEQUENCE [LARGE SCALE GENOMIC DNA]</scope>
    <source>
        <strain evidence="6">CBS 10737</strain>
    </source>
</reference>
<dbReference type="GO" id="GO:0005739">
    <property type="term" value="C:mitochondrion"/>
    <property type="evidence" value="ECO:0007669"/>
    <property type="project" value="TreeGrafter"/>
</dbReference>
<dbReference type="PROSITE" id="PS01032">
    <property type="entry name" value="PPM_1"/>
    <property type="match status" value="1"/>
</dbReference>
<protein>
    <recommendedName>
        <fullName evidence="5">PPM-type phosphatase domain-containing protein</fullName>
    </recommendedName>
</protein>
<dbReference type="PROSITE" id="PS51746">
    <property type="entry name" value="PPM_2"/>
    <property type="match status" value="1"/>
</dbReference>
<sequence>MFSVFDGHGGCYAADLLGKTLHGVLAHNAGKMLEEGYKVGKDWENQMINGNMEHGLELGDDLRPALAAGQNPQSFAEMLSMSFMAVDANLLKTTQSLTFDPQFSYNHLLPPNNPSLLALANLFDMGSCAITAVIDVENDKLFVANVGDTRAVAGCWDPAKSKWRCDILTEDATCENEKEVERIRSEHPEDERFTAVFNQGFGDTNRVHGGLQISRAFGDDAYKLNHEEFKGDIHPVSGEELKFVILATDGLWDRMTSEEASYLLASHFTHEIQQDVSKVDVMAYCPHTLPAMDNEHPYPKEELNVHGKWVYEDANAATHLIRNAIGGEDRELRRQLMSMKRPGARSVRDDTTAIVIWFDDPQNMVNKGGGAA</sequence>
<dbReference type="InterPro" id="IPR000222">
    <property type="entry name" value="PP2C_BS"/>
</dbReference>
<dbReference type="GO" id="GO:0046872">
    <property type="term" value="F:metal ion binding"/>
    <property type="evidence" value="ECO:0007669"/>
    <property type="project" value="UniProtKB-KW"/>
</dbReference>
<dbReference type="KEGG" id="kpin:30168740"/>
<dbReference type="EMBL" id="KI894007">
    <property type="protein sequence ID" value="OCF53070.1"/>
    <property type="molecule type" value="Genomic_DNA"/>
</dbReference>
<reference evidence="7" key="4">
    <citation type="submission" date="2024-02" db="EMBL/GenBank/DDBJ databases">
        <title>Comparative genomics of Cryptococcus and Kwoniella reveals pathogenesis evolution and contrasting modes of karyotype evolution via chromosome fusion or intercentromeric recombination.</title>
        <authorList>
            <person name="Coelho M.A."/>
            <person name="David-Palma M."/>
            <person name="Shea T."/>
            <person name="Bowers K."/>
            <person name="McGinley-Smith S."/>
            <person name="Mohammad A.W."/>
            <person name="Gnirke A."/>
            <person name="Yurkov A.M."/>
            <person name="Nowrousian M."/>
            <person name="Sun S."/>
            <person name="Cuomo C.A."/>
            <person name="Heitman J."/>
        </authorList>
    </citation>
    <scope>NUCLEOTIDE SEQUENCE</scope>
    <source>
        <strain evidence="7">CBS 10737</strain>
    </source>
</reference>
<dbReference type="Gene3D" id="3.60.40.10">
    <property type="entry name" value="PPM-type phosphatase domain"/>
    <property type="match status" value="1"/>
</dbReference>
<evidence type="ECO:0000313" key="8">
    <source>
        <dbReference type="Proteomes" id="UP000094020"/>
    </source>
</evidence>
<dbReference type="InterPro" id="IPR036457">
    <property type="entry name" value="PPM-type-like_dom_sf"/>
</dbReference>
<dbReference type="PANTHER" id="PTHR13832:SF792">
    <property type="entry name" value="GM14286P"/>
    <property type="match status" value="1"/>
</dbReference>
<comment type="similarity">
    <text evidence="4">Belongs to the PP2C family.</text>
</comment>
<gene>
    <name evidence="6" type="ORF">I206_00371</name>
    <name evidence="7" type="ORF">I206_100955</name>
</gene>
<proteinExistence type="inferred from homology"/>
<reference evidence="7" key="2">
    <citation type="submission" date="2013-07" db="EMBL/GenBank/DDBJ databases">
        <authorList>
            <consortium name="The Broad Institute Genome Sequencing Platform"/>
            <person name="Cuomo C."/>
            <person name="Litvintseva A."/>
            <person name="Chen Y."/>
            <person name="Heitman J."/>
            <person name="Sun S."/>
            <person name="Springer D."/>
            <person name="Dromer F."/>
            <person name="Young S.K."/>
            <person name="Zeng Q."/>
            <person name="Gargeya S."/>
            <person name="Fitzgerald M."/>
            <person name="Abouelleil A."/>
            <person name="Alvarado L."/>
            <person name="Berlin A.M."/>
            <person name="Chapman S.B."/>
            <person name="Dewar J."/>
            <person name="Goldberg J."/>
            <person name="Griggs A."/>
            <person name="Gujja S."/>
            <person name="Hansen M."/>
            <person name="Howarth C."/>
            <person name="Imamovic A."/>
            <person name="Larimer J."/>
            <person name="McCowan C."/>
            <person name="Murphy C."/>
            <person name="Pearson M."/>
            <person name="Priest M."/>
            <person name="Roberts A."/>
            <person name="Saif S."/>
            <person name="Shea T."/>
            <person name="Sykes S."/>
            <person name="Wortman J."/>
            <person name="Nusbaum C."/>
            <person name="Birren B."/>
        </authorList>
    </citation>
    <scope>NUCLEOTIDE SEQUENCE</scope>
    <source>
        <strain evidence="7">CBS 10737</strain>
    </source>
</reference>
<evidence type="ECO:0000313" key="6">
    <source>
        <dbReference type="EMBL" id="OCF53070.1"/>
    </source>
</evidence>
<keyword evidence="2 4" id="KW-0378">Hydrolase</keyword>
<keyword evidence="1" id="KW-0479">Metal-binding</keyword>
<organism evidence="6">
    <name type="scientific">Kwoniella pini CBS 10737</name>
    <dbReference type="NCBI Taxonomy" id="1296096"/>
    <lineage>
        <taxon>Eukaryota</taxon>
        <taxon>Fungi</taxon>
        <taxon>Dikarya</taxon>
        <taxon>Basidiomycota</taxon>
        <taxon>Agaricomycotina</taxon>
        <taxon>Tremellomycetes</taxon>
        <taxon>Tremellales</taxon>
        <taxon>Cryptococcaceae</taxon>
        <taxon>Kwoniella</taxon>
    </lineage>
</organism>
<evidence type="ECO:0000256" key="2">
    <source>
        <dbReference type="ARBA" id="ARBA00022801"/>
    </source>
</evidence>
<dbReference type="InterPro" id="IPR001932">
    <property type="entry name" value="PPM-type_phosphatase-like_dom"/>
</dbReference>
<feature type="domain" description="PPM-type phosphatase" evidence="5">
    <location>
        <begin position="1"/>
        <end position="358"/>
    </location>
</feature>
<dbReference type="CDD" id="cd00143">
    <property type="entry name" value="PP2Cc"/>
    <property type="match status" value="1"/>
</dbReference>
<evidence type="ECO:0000259" key="5">
    <source>
        <dbReference type="PROSITE" id="PS51746"/>
    </source>
</evidence>
<evidence type="ECO:0000256" key="4">
    <source>
        <dbReference type="RuleBase" id="RU003465"/>
    </source>
</evidence>
<dbReference type="InterPro" id="IPR015655">
    <property type="entry name" value="PP2C"/>
</dbReference>
<dbReference type="EMBL" id="CP144519">
    <property type="protein sequence ID" value="WWC67048.1"/>
    <property type="molecule type" value="Genomic_DNA"/>
</dbReference>